<dbReference type="Proteomes" id="UP001489004">
    <property type="component" value="Unassembled WGS sequence"/>
</dbReference>
<dbReference type="AlphaFoldDB" id="A0AAW1PGV1"/>
<gene>
    <name evidence="2" type="ORF">WJX72_006212</name>
</gene>
<dbReference type="EMBL" id="JALJOR010000012">
    <property type="protein sequence ID" value="KAK9807691.1"/>
    <property type="molecule type" value="Genomic_DNA"/>
</dbReference>
<comment type="caution">
    <text evidence="2">The sequence shown here is derived from an EMBL/GenBank/DDBJ whole genome shotgun (WGS) entry which is preliminary data.</text>
</comment>
<organism evidence="2 3">
    <name type="scientific">[Myrmecia] bisecta</name>
    <dbReference type="NCBI Taxonomy" id="41462"/>
    <lineage>
        <taxon>Eukaryota</taxon>
        <taxon>Viridiplantae</taxon>
        <taxon>Chlorophyta</taxon>
        <taxon>core chlorophytes</taxon>
        <taxon>Trebouxiophyceae</taxon>
        <taxon>Trebouxiales</taxon>
        <taxon>Trebouxiaceae</taxon>
        <taxon>Myrmecia</taxon>
    </lineage>
</organism>
<sequence>MANRSELPPEEWIQHYPHRCDYQVILLVSPPPRLPTNESLEAVRKQFLIAELDPQASASGPRPHPAGVVTMKAAFLVVVFAAGLFAVQAQPTCANYPNQPNPDCFCCPGGRSFGLCNLGAAGGDVGTCNDCPNGGCVGIGSTDNNRNGNGPCPPSTYDCMVDFCSRNNDDRCTQPELGQTLLALIANARGQNVQTPAPTAAATPAPTAARTPAPTAAATPAPTAAKTPAPTAAATPKSTAAATPAPTSGATPAGTRAGTPAPTPQGTPQATKPSGSVVGDPHFTGFDGAEFEFQGENDKVFAILSDPTTQLNALFGQDFMTPDTTVMRALGLKHLSDAVTVRVEPVEGVWTLFVEANGQPVQPGDSLTLKAGTQIDFDVREPRKAHQLLLTTPTYEFQVALPVNVEDDNVQQWYDRVDLTVALLAEPTSIHGVLGQTYNDKEATEGKVWEGEVGDYITADLMDTNFRFSQFTGRAITRNMAVARRSLIDNTPIQKLACGGVNARC</sequence>
<keyword evidence="3" id="KW-1185">Reference proteome</keyword>
<feature type="region of interest" description="Disordered" evidence="1">
    <location>
        <begin position="194"/>
        <end position="279"/>
    </location>
</feature>
<evidence type="ECO:0000313" key="2">
    <source>
        <dbReference type="EMBL" id="KAK9807691.1"/>
    </source>
</evidence>
<proteinExistence type="predicted"/>
<protein>
    <submittedName>
        <fullName evidence="2">Uncharacterized protein</fullName>
    </submittedName>
</protein>
<reference evidence="2 3" key="1">
    <citation type="journal article" date="2024" name="Nat. Commun.">
        <title>Phylogenomics reveals the evolutionary origins of lichenization in chlorophyte algae.</title>
        <authorList>
            <person name="Puginier C."/>
            <person name="Libourel C."/>
            <person name="Otte J."/>
            <person name="Skaloud P."/>
            <person name="Haon M."/>
            <person name="Grisel S."/>
            <person name="Petersen M."/>
            <person name="Berrin J.G."/>
            <person name="Delaux P.M."/>
            <person name="Dal Grande F."/>
            <person name="Keller J."/>
        </authorList>
    </citation>
    <scope>NUCLEOTIDE SEQUENCE [LARGE SCALE GENOMIC DNA]</scope>
    <source>
        <strain evidence="2 3">SAG 2043</strain>
    </source>
</reference>
<evidence type="ECO:0000313" key="3">
    <source>
        <dbReference type="Proteomes" id="UP001489004"/>
    </source>
</evidence>
<evidence type="ECO:0000256" key="1">
    <source>
        <dbReference type="SAM" id="MobiDB-lite"/>
    </source>
</evidence>
<name>A0AAW1PGV1_9CHLO</name>
<accession>A0AAW1PGV1</accession>
<feature type="compositionally biased region" description="Low complexity" evidence="1">
    <location>
        <begin position="195"/>
        <end position="271"/>
    </location>
</feature>
<dbReference type="PANTHER" id="PTHR31656">
    <property type="entry name" value="ROOT CAP DOMAIN-CONTAINING PROTEIN"/>
    <property type="match status" value="1"/>
</dbReference>